<comment type="caution">
    <text evidence="1">The sequence shown here is derived from an EMBL/GenBank/DDBJ whole genome shotgun (WGS) entry which is preliminary data.</text>
</comment>
<accession>A0A9X6SV87</accession>
<dbReference type="AlphaFoldDB" id="A0A9X6SV87"/>
<proteinExistence type="predicted"/>
<evidence type="ECO:0000313" key="1">
    <source>
        <dbReference type="EMBL" id="PDZ95438.1"/>
    </source>
</evidence>
<gene>
    <name evidence="1" type="ORF">CON36_28210</name>
</gene>
<evidence type="ECO:0000313" key="2">
    <source>
        <dbReference type="Proteomes" id="UP000219922"/>
    </source>
</evidence>
<protein>
    <submittedName>
        <fullName evidence="1">Uncharacterized protein</fullName>
    </submittedName>
</protein>
<dbReference type="RefSeq" id="WP_098006094.1">
    <property type="nucleotide sequence ID" value="NZ_NUJB01000007.1"/>
</dbReference>
<name>A0A9X6SV87_BACCE</name>
<dbReference type="EMBL" id="NVMX01000056">
    <property type="protein sequence ID" value="PDZ95438.1"/>
    <property type="molecule type" value="Genomic_DNA"/>
</dbReference>
<organism evidence="1 2">
    <name type="scientific">Bacillus cereus</name>
    <dbReference type="NCBI Taxonomy" id="1396"/>
    <lineage>
        <taxon>Bacteria</taxon>
        <taxon>Bacillati</taxon>
        <taxon>Bacillota</taxon>
        <taxon>Bacilli</taxon>
        <taxon>Bacillales</taxon>
        <taxon>Bacillaceae</taxon>
        <taxon>Bacillus</taxon>
        <taxon>Bacillus cereus group</taxon>
    </lineage>
</organism>
<reference evidence="1 2" key="1">
    <citation type="submission" date="2017-09" db="EMBL/GenBank/DDBJ databases">
        <title>Large-scale bioinformatics analysis of Bacillus genomes uncovers conserved roles of natural products in bacterial physiology.</title>
        <authorList>
            <consortium name="Agbiome Team Llc"/>
            <person name="Bleich R.M."/>
            <person name="Grubbs K.J."/>
            <person name="Santa Maria K.C."/>
            <person name="Allen S.E."/>
            <person name="Farag S."/>
            <person name="Shank E.A."/>
            <person name="Bowers A."/>
        </authorList>
    </citation>
    <scope>NUCLEOTIDE SEQUENCE [LARGE SCALE GENOMIC DNA]</scope>
    <source>
        <strain evidence="1 2">AFS092789</strain>
    </source>
</reference>
<dbReference type="Proteomes" id="UP000219922">
    <property type="component" value="Unassembled WGS sequence"/>
</dbReference>
<sequence>MNVTFKSMTVVIEGVTFENVIGEEKGIYAENYGVYIPDSQNITTFDEMILVASKWLESQE</sequence>